<keyword evidence="2" id="KW-1185">Reference proteome</keyword>
<comment type="caution">
    <text evidence="1">The sequence shown here is derived from an EMBL/GenBank/DDBJ whole genome shotgun (WGS) entry which is preliminary data.</text>
</comment>
<sequence>MLVVREFTMKDIEAAAELMAHLGYSTSAESMTGRMERICSDPMYRTWVAEYQGRVVGLVGARKVILYESDQIAIQIAALVTDPG</sequence>
<accession>A0A2T0LFY8</accession>
<evidence type="ECO:0008006" key="3">
    <source>
        <dbReference type="Google" id="ProtNLM"/>
    </source>
</evidence>
<evidence type="ECO:0000313" key="2">
    <source>
        <dbReference type="Proteomes" id="UP000237797"/>
    </source>
</evidence>
<dbReference type="EMBL" id="PVNE01000008">
    <property type="protein sequence ID" value="PRX41149.1"/>
    <property type="molecule type" value="Genomic_DNA"/>
</dbReference>
<protein>
    <recommendedName>
        <fullName evidence="3">Acetyltransferase (GNAT) family protein</fullName>
    </recommendedName>
</protein>
<dbReference type="SUPFAM" id="SSF55729">
    <property type="entry name" value="Acyl-CoA N-acyltransferases (Nat)"/>
    <property type="match status" value="1"/>
</dbReference>
<dbReference type="InterPro" id="IPR016181">
    <property type="entry name" value="Acyl_CoA_acyltransferase"/>
</dbReference>
<proteinExistence type="predicted"/>
<reference evidence="1 2" key="1">
    <citation type="submission" date="2018-03" db="EMBL/GenBank/DDBJ databases">
        <title>Genomic Encyclopedia of Archaeal and Bacterial Type Strains, Phase II (KMG-II): from individual species to whole genera.</title>
        <authorList>
            <person name="Goeker M."/>
        </authorList>
    </citation>
    <scope>NUCLEOTIDE SEQUENCE [LARGE SCALE GENOMIC DNA]</scope>
    <source>
        <strain evidence="1 2">DSM 44946</strain>
    </source>
</reference>
<gene>
    <name evidence="1" type="ORF">CLV97_10879</name>
</gene>
<evidence type="ECO:0000313" key="1">
    <source>
        <dbReference type="EMBL" id="PRX41149.1"/>
    </source>
</evidence>
<dbReference type="RefSeq" id="WP_106344781.1">
    <property type="nucleotide sequence ID" value="NZ_PVNE01000008.1"/>
</dbReference>
<dbReference type="OrthoDB" id="9797826at2"/>
<organism evidence="1 2">
    <name type="scientific">Planifilum fimeticola</name>
    <dbReference type="NCBI Taxonomy" id="201975"/>
    <lineage>
        <taxon>Bacteria</taxon>
        <taxon>Bacillati</taxon>
        <taxon>Bacillota</taxon>
        <taxon>Bacilli</taxon>
        <taxon>Bacillales</taxon>
        <taxon>Thermoactinomycetaceae</taxon>
        <taxon>Planifilum</taxon>
    </lineage>
</organism>
<name>A0A2T0LFY8_9BACL</name>
<dbReference type="Gene3D" id="3.40.630.30">
    <property type="match status" value="1"/>
</dbReference>
<dbReference type="Proteomes" id="UP000237797">
    <property type="component" value="Unassembled WGS sequence"/>
</dbReference>
<dbReference type="AlphaFoldDB" id="A0A2T0LFY8"/>